<evidence type="ECO:0000256" key="3">
    <source>
        <dbReference type="ARBA" id="ARBA00022729"/>
    </source>
</evidence>
<keyword evidence="8" id="KW-1185">Reference proteome</keyword>
<evidence type="ECO:0000313" key="7">
    <source>
        <dbReference type="EMBL" id="RAK45910.1"/>
    </source>
</evidence>
<sequence length="190" mass="21331">MKKAILSLGIATTLLMTMNGVQTVDAKTTTAKSVKPYYKWNGYTGDSYQFVTDKHFINAVKQSNVTINGWKVTTQLGKTNLKPVIKAYHDFKYKKKFDKKYLVKKHDTVAFKKDGKIIGIYLPVKKGKISIQTIEKAYLGQVATKTQSDDSQITGLAVPTKYGEISFSFDQKGKVTDIFLFASNSDKVDY</sequence>
<gene>
    <name evidence="7" type="ORF">BHU61_00255</name>
</gene>
<dbReference type="NCBIfam" id="NF047686">
    <property type="entry name" value="IsaB_fam"/>
    <property type="match status" value="1"/>
</dbReference>
<evidence type="ECO:0000256" key="1">
    <source>
        <dbReference type="ARBA" id="ARBA00004613"/>
    </source>
</evidence>
<protein>
    <recommendedName>
        <fullName evidence="5">Immunodominant staphylococcal antigen B</fullName>
    </recommendedName>
</protein>
<feature type="signal peptide" evidence="6">
    <location>
        <begin position="1"/>
        <end position="26"/>
    </location>
</feature>
<dbReference type="Proteomes" id="UP000249808">
    <property type="component" value="Unassembled WGS sequence"/>
</dbReference>
<evidence type="ECO:0000256" key="6">
    <source>
        <dbReference type="SAM" id="SignalP"/>
    </source>
</evidence>
<comment type="similarity">
    <text evidence="4">Belongs to the IsaB family.</text>
</comment>
<evidence type="ECO:0000256" key="4">
    <source>
        <dbReference type="ARBA" id="ARBA00093777"/>
    </source>
</evidence>
<evidence type="ECO:0000313" key="8">
    <source>
        <dbReference type="Proteomes" id="UP000249808"/>
    </source>
</evidence>
<feature type="chain" id="PRO_5016341885" description="Immunodominant staphylococcal antigen B" evidence="6">
    <location>
        <begin position="27"/>
        <end position="190"/>
    </location>
</feature>
<evidence type="ECO:0000256" key="5">
    <source>
        <dbReference type="ARBA" id="ARBA00093792"/>
    </source>
</evidence>
<dbReference type="AlphaFoldDB" id="A0A327ZU52"/>
<reference evidence="7 8" key="1">
    <citation type="journal article" date="2018" name="Front. Microbiol.">
        <title>Description and Comparative Genomics of Macrococcus caseolyticus subsp. hominis subsp. nov., Macrococcus goetzii sp. nov., Macrococcus epidermidis sp. nov., and Macrococcus bohemicus sp. nov., Novel Macrococci From Human Clinical Material With Virulence Potential and Suspected Uptake of Foreign DNA by Natural Transformation.</title>
        <authorList>
            <person name="Maslanova I."/>
            <person name="Wertheimer Z."/>
            <person name="Sedlacek I."/>
            <person name="Svec P."/>
            <person name="Indrakova A."/>
            <person name="Kovarovic V."/>
            <person name="Schumann P."/>
            <person name="Sproer C."/>
            <person name="Kralova S."/>
            <person name="Sedo O."/>
            <person name="Kristofova L."/>
            <person name="Vrbovska V."/>
            <person name="Fuzik T."/>
            <person name="Petras P."/>
            <person name="Zdrahal Z."/>
            <person name="Ruzickova V."/>
            <person name="Doskar J."/>
            <person name="Pantucek R."/>
        </authorList>
    </citation>
    <scope>NUCLEOTIDE SEQUENCE [LARGE SCALE GENOMIC DNA]</scope>
    <source>
        <strain evidence="7 8">01/688</strain>
    </source>
</reference>
<dbReference type="EMBL" id="PZJH01000001">
    <property type="protein sequence ID" value="RAK45910.1"/>
    <property type="molecule type" value="Genomic_DNA"/>
</dbReference>
<comment type="subcellular location">
    <subcellularLocation>
        <location evidence="1">Secreted</location>
    </subcellularLocation>
</comment>
<keyword evidence="2" id="KW-0964">Secreted</keyword>
<proteinExistence type="inferred from homology"/>
<dbReference type="RefSeq" id="WP_111714091.1">
    <property type="nucleotide sequence ID" value="NZ_JBHSSR010000001.1"/>
</dbReference>
<organism evidence="7 8">
    <name type="scientific">Macrococcus epidermidis</name>
    <dbReference type="NCBI Taxonomy" id="1902580"/>
    <lineage>
        <taxon>Bacteria</taxon>
        <taxon>Bacillati</taxon>
        <taxon>Bacillota</taxon>
        <taxon>Bacilli</taxon>
        <taxon>Bacillales</taxon>
        <taxon>Staphylococcaceae</taxon>
        <taxon>Macrococcus</taxon>
    </lineage>
</organism>
<name>A0A327ZU52_9STAP</name>
<keyword evidence="3 6" id="KW-0732">Signal</keyword>
<comment type="caution">
    <text evidence="7">The sequence shown here is derived from an EMBL/GenBank/DDBJ whole genome shotgun (WGS) entry which is preliminary data.</text>
</comment>
<evidence type="ECO:0000256" key="2">
    <source>
        <dbReference type="ARBA" id="ARBA00022525"/>
    </source>
</evidence>
<accession>A0A327ZU52</accession>
<dbReference type="InterPro" id="IPR058086">
    <property type="entry name" value="IsaB"/>
</dbReference>